<dbReference type="Gene3D" id="2.60.120.620">
    <property type="entry name" value="q2cbj1_9rhob like domain"/>
    <property type="match status" value="1"/>
</dbReference>
<evidence type="ECO:0000313" key="1">
    <source>
        <dbReference type="EMBL" id="MFJ6035875.1"/>
    </source>
</evidence>
<proteinExistence type="predicted"/>
<reference evidence="1 2" key="1">
    <citation type="submission" date="2024-10" db="EMBL/GenBank/DDBJ databases">
        <title>The Natural Products Discovery Center: Release of the First 8490 Sequenced Strains for Exploring Actinobacteria Biosynthetic Diversity.</title>
        <authorList>
            <person name="Kalkreuter E."/>
            <person name="Kautsar S.A."/>
            <person name="Yang D."/>
            <person name="Bader C.D."/>
            <person name="Teijaro C.N."/>
            <person name="Fluegel L."/>
            <person name="Davis C.M."/>
            <person name="Simpson J.R."/>
            <person name="Lauterbach L."/>
            <person name="Steele A.D."/>
            <person name="Gui C."/>
            <person name="Meng S."/>
            <person name="Li G."/>
            <person name="Viehrig K."/>
            <person name="Ye F."/>
            <person name="Su P."/>
            <person name="Kiefer A.F."/>
            <person name="Nichols A."/>
            <person name="Cepeda A.J."/>
            <person name="Yan W."/>
            <person name="Fan B."/>
            <person name="Jiang Y."/>
            <person name="Adhikari A."/>
            <person name="Zheng C.-J."/>
            <person name="Schuster L."/>
            <person name="Cowan T.M."/>
            <person name="Smanski M.J."/>
            <person name="Chevrette M.G."/>
            <person name="De Carvalho L.P.S."/>
            <person name="Shen B."/>
        </authorList>
    </citation>
    <scope>NUCLEOTIDE SEQUENCE [LARGE SCALE GENOMIC DNA]</scope>
    <source>
        <strain evidence="1 2">NPDC093086</strain>
    </source>
</reference>
<dbReference type="Pfam" id="PF05721">
    <property type="entry name" value="PhyH"/>
    <property type="match status" value="1"/>
</dbReference>
<evidence type="ECO:0000313" key="2">
    <source>
        <dbReference type="Proteomes" id="UP001617907"/>
    </source>
</evidence>
<dbReference type="Proteomes" id="UP001617907">
    <property type="component" value="Unassembled WGS sequence"/>
</dbReference>
<name>A0ABW8H520_9ACTN</name>
<dbReference type="EMBL" id="JBIVPC010000003">
    <property type="protein sequence ID" value="MFJ6035875.1"/>
    <property type="molecule type" value="Genomic_DNA"/>
</dbReference>
<dbReference type="PANTHER" id="PTHR20883">
    <property type="entry name" value="PHYTANOYL-COA DIOXYGENASE DOMAIN CONTAINING 1"/>
    <property type="match status" value="1"/>
</dbReference>
<gene>
    <name evidence="1" type="ORF">ACIQFM_06425</name>
</gene>
<dbReference type="SUPFAM" id="SSF51197">
    <property type="entry name" value="Clavaminate synthase-like"/>
    <property type="match status" value="1"/>
</dbReference>
<keyword evidence="1" id="KW-0223">Dioxygenase</keyword>
<keyword evidence="1" id="KW-0560">Oxidoreductase</keyword>
<organism evidence="1 2">
    <name type="scientific">Streptomyces ardesiacus</name>
    <dbReference type="NCBI Taxonomy" id="285564"/>
    <lineage>
        <taxon>Bacteria</taxon>
        <taxon>Bacillati</taxon>
        <taxon>Actinomycetota</taxon>
        <taxon>Actinomycetes</taxon>
        <taxon>Kitasatosporales</taxon>
        <taxon>Streptomycetaceae</taxon>
        <taxon>Streptomyces</taxon>
    </lineage>
</organism>
<keyword evidence="2" id="KW-1185">Reference proteome</keyword>
<sequence length="283" mass="30707">MSTPLPPAAPEADTINAFERDGYAVIRDAITQDLRDRLLTAAEKLLASGITKGRDRGGDGKDGFRGCLTLDRTFLPLLANPAVLPTVVQLLSPNIHLLSAHLIALPSGPPRTIRIPERHGWHRDMYGVTADLGYPHTPRMAIKAAHYLTPVTPDCGLTMFLPGSHRLTEEPVIPASAIDPPGAVTPDIAETDAVLFENRTWHTGGINLSGRSRIALMLQYGYRWLQPVDDPATALRKDPILTPVEQQLLGVPDRHPDGSLAKGSGAAAIRSWWESRPWTSAPS</sequence>
<comment type="caution">
    <text evidence="1">The sequence shown here is derived from an EMBL/GenBank/DDBJ whole genome shotgun (WGS) entry which is preliminary data.</text>
</comment>
<dbReference type="RefSeq" id="WP_350890935.1">
    <property type="nucleotide sequence ID" value="NZ_JBEOTR010000012.1"/>
</dbReference>
<dbReference type="InterPro" id="IPR008775">
    <property type="entry name" value="Phytyl_CoA_dOase-like"/>
</dbReference>
<dbReference type="GO" id="GO:0051213">
    <property type="term" value="F:dioxygenase activity"/>
    <property type="evidence" value="ECO:0007669"/>
    <property type="project" value="UniProtKB-KW"/>
</dbReference>
<dbReference type="PANTHER" id="PTHR20883:SF48">
    <property type="entry name" value="ECTOINE DIOXYGENASE"/>
    <property type="match status" value="1"/>
</dbReference>
<protein>
    <submittedName>
        <fullName evidence="1">Phytanoyl-CoA dioxygenase family protein</fullName>
    </submittedName>
</protein>
<accession>A0ABW8H520</accession>